<keyword evidence="4" id="KW-1185">Reference proteome</keyword>
<organism evidence="3 4">
    <name type="scientific">Streptosporangium carneum</name>
    <dbReference type="NCBI Taxonomy" id="47481"/>
    <lineage>
        <taxon>Bacteria</taxon>
        <taxon>Bacillati</taxon>
        <taxon>Actinomycetota</taxon>
        <taxon>Actinomycetes</taxon>
        <taxon>Streptosporangiales</taxon>
        <taxon>Streptosporangiaceae</taxon>
        <taxon>Streptosporangium</taxon>
    </lineage>
</organism>
<feature type="transmembrane region" description="Helical" evidence="2">
    <location>
        <begin position="109"/>
        <end position="129"/>
    </location>
</feature>
<dbReference type="Proteomes" id="UP001143474">
    <property type="component" value="Unassembled WGS sequence"/>
</dbReference>
<keyword evidence="2" id="KW-0812">Transmembrane</keyword>
<reference evidence="3" key="2">
    <citation type="submission" date="2023-01" db="EMBL/GenBank/DDBJ databases">
        <authorList>
            <person name="Sun Q."/>
            <person name="Evtushenko L."/>
        </authorList>
    </citation>
    <scope>NUCLEOTIDE SEQUENCE</scope>
    <source>
        <strain evidence="3">VKM Ac-2007</strain>
    </source>
</reference>
<protein>
    <recommendedName>
        <fullName evidence="5">Proline-rich protein</fullName>
    </recommendedName>
</protein>
<evidence type="ECO:0000256" key="1">
    <source>
        <dbReference type="SAM" id="MobiDB-lite"/>
    </source>
</evidence>
<reference evidence="3" key="1">
    <citation type="journal article" date="2014" name="Int. J. Syst. Evol. Microbiol.">
        <title>Complete genome sequence of Corynebacterium casei LMG S-19264T (=DSM 44701T), isolated from a smear-ripened cheese.</title>
        <authorList>
            <consortium name="US DOE Joint Genome Institute (JGI-PGF)"/>
            <person name="Walter F."/>
            <person name="Albersmeier A."/>
            <person name="Kalinowski J."/>
            <person name="Ruckert C."/>
        </authorList>
    </citation>
    <scope>NUCLEOTIDE SEQUENCE</scope>
    <source>
        <strain evidence="3">VKM Ac-2007</strain>
    </source>
</reference>
<evidence type="ECO:0000313" key="3">
    <source>
        <dbReference type="EMBL" id="GLK11595.1"/>
    </source>
</evidence>
<dbReference type="EMBL" id="BSEV01000012">
    <property type="protein sequence ID" value="GLK11595.1"/>
    <property type="molecule type" value="Genomic_DNA"/>
</dbReference>
<name>A0A9W6I3W6_9ACTN</name>
<keyword evidence="2" id="KW-0472">Membrane</keyword>
<evidence type="ECO:0008006" key="5">
    <source>
        <dbReference type="Google" id="ProtNLM"/>
    </source>
</evidence>
<feature type="compositionally biased region" description="Pro residues" evidence="1">
    <location>
        <begin position="301"/>
        <end position="315"/>
    </location>
</feature>
<feature type="transmembrane region" description="Helical" evidence="2">
    <location>
        <begin position="135"/>
        <end position="151"/>
    </location>
</feature>
<dbReference type="Pfam" id="PF22564">
    <property type="entry name" value="HAAS"/>
    <property type="match status" value="1"/>
</dbReference>
<accession>A0A9W6I3W6</accession>
<sequence>MITPDRYAQAVRDALADLPARDREELLEDLDDHLAEVAAESDAPLEERLGPPEAYAAELRAAYGDRTVAMGKKGRSLRTRLAASRDVLSRLPVYRHAEEFAPELRPAWWVLRGYVLALLLSALSGTRHILPGSPAEWVVVAAFVVVSVWLGRTAREGRPPRAVRAGIAAINALVAIVAMVVVFTAGDWNPRRDDLFYESARDAPVTQRVEMVPSGSLGGDVHNIFPYSKDGRLLEGVRLYDQEGRPITLDLEASDYRIKPVCFGEPPRTNEFPLPLVSVYSLDGDECLPSGLNVPDGVAPTAPPAVPPVEPPAQQPSPGTSPSVSPSGSPSASGSPSPSSSASASPSPSPSRTR</sequence>
<gene>
    <name evidence="3" type="ORF">GCM10017600_50020</name>
</gene>
<feature type="compositionally biased region" description="Low complexity" evidence="1">
    <location>
        <begin position="316"/>
        <end position="346"/>
    </location>
</feature>
<evidence type="ECO:0000313" key="4">
    <source>
        <dbReference type="Proteomes" id="UP001143474"/>
    </source>
</evidence>
<feature type="transmembrane region" description="Helical" evidence="2">
    <location>
        <begin position="163"/>
        <end position="185"/>
    </location>
</feature>
<evidence type="ECO:0000256" key="2">
    <source>
        <dbReference type="SAM" id="Phobius"/>
    </source>
</evidence>
<dbReference type="AlphaFoldDB" id="A0A9W6I3W6"/>
<keyword evidence="2" id="KW-1133">Transmembrane helix</keyword>
<feature type="region of interest" description="Disordered" evidence="1">
    <location>
        <begin position="291"/>
        <end position="354"/>
    </location>
</feature>
<dbReference type="RefSeq" id="WP_271219970.1">
    <property type="nucleotide sequence ID" value="NZ_BAAAVD010000020.1"/>
</dbReference>
<comment type="caution">
    <text evidence="3">The sequence shown here is derived from an EMBL/GenBank/DDBJ whole genome shotgun (WGS) entry which is preliminary data.</text>
</comment>
<proteinExistence type="predicted"/>